<keyword evidence="1" id="KW-1133">Transmembrane helix</keyword>
<evidence type="ECO:0000256" key="2">
    <source>
        <dbReference type="SAM" id="SignalP"/>
    </source>
</evidence>
<keyword evidence="4" id="KW-1185">Reference proteome</keyword>
<proteinExistence type="predicted"/>
<protein>
    <recommendedName>
        <fullName evidence="5">Cupin type-1 domain-containing protein</fullName>
    </recommendedName>
</protein>
<comment type="caution">
    <text evidence="3">The sequence shown here is derived from an EMBL/GenBank/DDBJ whole genome shotgun (WGS) entry which is preliminary data.</text>
</comment>
<evidence type="ECO:0000313" key="3">
    <source>
        <dbReference type="EMBL" id="THH26438.1"/>
    </source>
</evidence>
<dbReference type="EMBL" id="SGPM01000349">
    <property type="protein sequence ID" value="THH26438.1"/>
    <property type="molecule type" value="Genomic_DNA"/>
</dbReference>
<feature type="signal peptide" evidence="2">
    <location>
        <begin position="1"/>
        <end position="30"/>
    </location>
</feature>
<organism evidence="3 4">
    <name type="scientific">Antrodiella citrinella</name>
    <dbReference type="NCBI Taxonomy" id="2447956"/>
    <lineage>
        <taxon>Eukaryota</taxon>
        <taxon>Fungi</taxon>
        <taxon>Dikarya</taxon>
        <taxon>Basidiomycota</taxon>
        <taxon>Agaricomycotina</taxon>
        <taxon>Agaricomycetes</taxon>
        <taxon>Polyporales</taxon>
        <taxon>Steccherinaceae</taxon>
        <taxon>Antrodiella</taxon>
    </lineage>
</organism>
<gene>
    <name evidence="3" type="ORF">EUX98_g7750</name>
</gene>
<dbReference type="Proteomes" id="UP000308730">
    <property type="component" value="Unassembled WGS sequence"/>
</dbReference>
<sequence>MRPFQFLSAKSTGLVALAFAAAASISGVHANDSLQVTALVGRDMKSTIECWTLSQKYGNIRGMKIQQLGDLERTSYAEMPDDKDFEQGLYTAPNVQFFIILEGNATITFPTSDEILHVQPSRLYIATDNAATSELGHITVVHKGSRLIQFPFKDGVIPEHTATPGECASTAARTRDEFFARIIVQFDEIVQGPRLPTPTYGLDIRELPISKMLALNLLTLLAVAVAPAYAHFVWPKSTDTGAMQVNAIVGINGSSTVECWTLNTTITSAADVQSFGSIDGASYSYYTGTAPIDAGTHTAPNLQYFAILKGGATITFPSYPDNTLTVESGQFYIAADGPATSTVGHHTELVGGSLVLQLPFAGGVLPAYTASSGLCPRGNFDT</sequence>
<keyword evidence="1" id="KW-0472">Membrane</keyword>
<reference evidence="3 4" key="1">
    <citation type="submission" date="2019-02" db="EMBL/GenBank/DDBJ databases">
        <title>Genome sequencing of the rare red list fungi Antrodiella citrinella (Flaviporus citrinellus).</title>
        <authorList>
            <person name="Buettner E."/>
            <person name="Kellner H."/>
        </authorList>
    </citation>
    <scope>NUCLEOTIDE SEQUENCE [LARGE SCALE GENOMIC DNA]</scope>
    <source>
        <strain evidence="3 4">DSM 108506</strain>
    </source>
</reference>
<feature type="chain" id="PRO_5020946235" description="Cupin type-1 domain-containing protein" evidence="2">
    <location>
        <begin position="31"/>
        <end position="382"/>
    </location>
</feature>
<accession>A0A4S4MML7</accession>
<keyword evidence="2" id="KW-0732">Signal</keyword>
<evidence type="ECO:0000256" key="1">
    <source>
        <dbReference type="SAM" id="Phobius"/>
    </source>
</evidence>
<dbReference type="OrthoDB" id="3223416at2759"/>
<feature type="transmembrane region" description="Helical" evidence="1">
    <location>
        <begin position="213"/>
        <end position="234"/>
    </location>
</feature>
<name>A0A4S4MML7_9APHY</name>
<evidence type="ECO:0000313" key="4">
    <source>
        <dbReference type="Proteomes" id="UP000308730"/>
    </source>
</evidence>
<dbReference type="AlphaFoldDB" id="A0A4S4MML7"/>
<evidence type="ECO:0008006" key="5">
    <source>
        <dbReference type="Google" id="ProtNLM"/>
    </source>
</evidence>
<keyword evidence="1" id="KW-0812">Transmembrane</keyword>